<dbReference type="AlphaFoldDB" id="E4TSL8"/>
<dbReference type="OrthoDB" id="9828109at2"/>
<dbReference type="KEGG" id="mtt:Ftrac_0836"/>
<dbReference type="HOGENOM" id="CLU_1600747_0_0_10"/>
<dbReference type="Proteomes" id="UP000008720">
    <property type="component" value="Chromosome"/>
</dbReference>
<reference evidence="1 2" key="1">
    <citation type="journal article" date="2011" name="Stand. Genomic Sci.">
        <title>Complete genome sequence of Marivirga tractuosa type strain (H-43).</title>
        <authorList>
            <person name="Pagani I."/>
            <person name="Chertkov O."/>
            <person name="Lapidus A."/>
            <person name="Lucas S."/>
            <person name="Del Rio T.G."/>
            <person name="Tice H."/>
            <person name="Copeland A."/>
            <person name="Cheng J.F."/>
            <person name="Nolan M."/>
            <person name="Saunders E."/>
            <person name="Pitluck S."/>
            <person name="Held B."/>
            <person name="Goodwin L."/>
            <person name="Liolios K."/>
            <person name="Ovchinikova G."/>
            <person name="Ivanova N."/>
            <person name="Mavromatis K."/>
            <person name="Pati A."/>
            <person name="Chen A."/>
            <person name="Palaniappan K."/>
            <person name="Land M."/>
            <person name="Hauser L."/>
            <person name="Jeffries C.D."/>
            <person name="Detter J.C."/>
            <person name="Han C."/>
            <person name="Tapia R."/>
            <person name="Ngatchou-Djao O.D."/>
            <person name="Rohde M."/>
            <person name="Goker M."/>
            <person name="Spring S."/>
            <person name="Sikorski J."/>
            <person name="Woyke T."/>
            <person name="Bristow J."/>
            <person name="Eisen J.A."/>
            <person name="Markowitz V."/>
            <person name="Hugenholtz P."/>
            <person name="Klenk H.P."/>
            <person name="Kyrpides N.C."/>
        </authorList>
    </citation>
    <scope>NUCLEOTIDE SEQUENCE [LARGE SCALE GENOMIC DNA]</scope>
    <source>
        <strain evidence="2">ATCC 23168 / DSM 4126 / NBRC 15989 / NCIMB 1408 / VKM B-1430 / H-43</strain>
    </source>
</reference>
<protein>
    <submittedName>
        <fullName evidence="1">Uncharacterized protein</fullName>
    </submittedName>
</protein>
<accession>E4TSL8</accession>
<dbReference type="STRING" id="643867.Ftrac_0836"/>
<proteinExistence type="predicted"/>
<evidence type="ECO:0000313" key="1">
    <source>
        <dbReference type="EMBL" id="ADR20838.1"/>
    </source>
</evidence>
<organism evidence="1 2">
    <name type="scientific">Marivirga tractuosa (strain ATCC 23168 / DSM 4126 / NBRC 15989 / NCIMB 1408 / VKM B-1430 / H-43)</name>
    <name type="common">Microscilla tractuosa</name>
    <name type="synonym">Flexibacter tractuosus</name>
    <dbReference type="NCBI Taxonomy" id="643867"/>
    <lineage>
        <taxon>Bacteria</taxon>
        <taxon>Pseudomonadati</taxon>
        <taxon>Bacteroidota</taxon>
        <taxon>Cytophagia</taxon>
        <taxon>Cytophagales</taxon>
        <taxon>Marivirgaceae</taxon>
        <taxon>Marivirga</taxon>
    </lineage>
</organism>
<dbReference type="EMBL" id="CP002349">
    <property type="protein sequence ID" value="ADR20838.1"/>
    <property type="molecule type" value="Genomic_DNA"/>
</dbReference>
<dbReference type="RefSeq" id="WP_013452989.1">
    <property type="nucleotide sequence ID" value="NC_014759.1"/>
</dbReference>
<sequence length="168" mass="19027">MKTYPNILKPVKQYALIAIIVMITLFGLTLKANAQSTLLENDVDKINNSMVVQLANYDFDILIPKVSTEELASIQDASFNQLVYVSGEKAGYYFYMGAKWEVQNVREVFELIDVNLTIQTPNAESLIIMADGDDSESLLDYNHHVKQIYKDFAFDKSDNSMAINILKD</sequence>
<gene>
    <name evidence="1" type="ordered locus">Ftrac_0836</name>
</gene>
<name>E4TSL8_MARTH</name>
<evidence type="ECO:0000313" key="2">
    <source>
        <dbReference type="Proteomes" id="UP000008720"/>
    </source>
</evidence>
<keyword evidence="2" id="KW-1185">Reference proteome</keyword>